<accession>A0A4V2SBS9</accession>
<dbReference type="PANTHER" id="PTHR35603">
    <property type="match status" value="1"/>
</dbReference>
<feature type="signal peptide" evidence="3">
    <location>
        <begin position="1"/>
        <end position="18"/>
    </location>
</feature>
<evidence type="ECO:0000313" key="4">
    <source>
        <dbReference type="EMBL" id="TCO76710.1"/>
    </source>
</evidence>
<name>A0A4V2SBS9_9GAMM</name>
<dbReference type="PANTHER" id="PTHR35603:SF2">
    <property type="entry name" value="OUTER MEMBRANE LIPOPROTEIN"/>
    <property type="match status" value="1"/>
</dbReference>
<comment type="caution">
    <text evidence="4">The sequence shown here is derived from an EMBL/GenBank/DDBJ whole genome shotgun (WGS) entry which is preliminary data.</text>
</comment>
<proteinExistence type="predicted"/>
<keyword evidence="3" id="KW-0732">Signal</keyword>
<evidence type="ECO:0000313" key="5">
    <source>
        <dbReference type="Proteomes" id="UP000294980"/>
    </source>
</evidence>
<dbReference type="OrthoDB" id="8909257at2"/>
<protein>
    <submittedName>
        <fullName evidence="4">Uncharacterized protein YcfJ</fullName>
    </submittedName>
</protein>
<gene>
    <name evidence="4" type="ORF">EV688_104164</name>
</gene>
<dbReference type="RefSeq" id="WP_117315015.1">
    <property type="nucleotide sequence ID" value="NZ_QQSW01000002.1"/>
</dbReference>
<reference evidence="4 5" key="1">
    <citation type="submission" date="2019-03" db="EMBL/GenBank/DDBJ databases">
        <title>Genomic Encyclopedia of Type Strains, Phase IV (KMG-IV): sequencing the most valuable type-strain genomes for metagenomic binning, comparative biology and taxonomic classification.</title>
        <authorList>
            <person name="Goeker M."/>
        </authorList>
    </citation>
    <scope>NUCLEOTIDE SEQUENCE [LARGE SCALE GENOMIC DNA]</scope>
    <source>
        <strain evidence="4 5">DSM 23344</strain>
    </source>
</reference>
<dbReference type="Proteomes" id="UP000294980">
    <property type="component" value="Unassembled WGS sequence"/>
</dbReference>
<dbReference type="EMBL" id="SLWX01000004">
    <property type="protein sequence ID" value="TCO76710.1"/>
    <property type="molecule type" value="Genomic_DNA"/>
</dbReference>
<dbReference type="AlphaFoldDB" id="A0A4V2SBS9"/>
<keyword evidence="2" id="KW-0472">Membrane</keyword>
<dbReference type="GO" id="GO:0016020">
    <property type="term" value="C:membrane"/>
    <property type="evidence" value="ECO:0007669"/>
    <property type="project" value="UniProtKB-SubCell"/>
</dbReference>
<evidence type="ECO:0000256" key="3">
    <source>
        <dbReference type="SAM" id="SignalP"/>
    </source>
</evidence>
<feature type="chain" id="PRO_5020214254" evidence="3">
    <location>
        <begin position="19"/>
        <end position="169"/>
    </location>
</feature>
<dbReference type="InterPro" id="IPR051407">
    <property type="entry name" value="Bact_OM_lipoprot/Surf_antigen"/>
</dbReference>
<evidence type="ECO:0000256" key="1">
    <source>
        <dbReference type="ARBA" id="ARBA00004370"/>
    </source>
</evidence>
<organism evidence="4 5">
    <name type="scientific">Chromatocurvus halotolerans</name>
    <dbReference type="NCBI Taxonomy" id="1132028"/>
    <lineage>
        <taxon>Bacteria</taxon>
        <taxon>Pseudomonadati</taxon>
        <taxon>Pseudomonadota</taxon>
        <taxon>Gammaproteobacteria</taxon>
        <taxon>Cellvibrionales</taxon>
        <taxon>Halieaceae</taxon>
        <taxon>Chromatocurvus</taxon>
    </lineage>
</organism>
<keyword evidence="5" id="KW-1185">Reference proteome</keyword>
<sequence>MKRTLAGLLALLPAVALADRQSSIVEAKVVSAEPIVRVVSERIPHEICREERVRVVERGSRSATPGIVGAVVGGTVAGVLGRNSRYQPVIAGAGAVVGASVGSDIGRRRHHDSYYMTEEVCSVEYQRREREEIDGYRVRYRYSGNIYETRTEREPGRTIPLRVEIQPLS</sequence>
<comment type="subcellular location">
    <subcellularLocation>
        <location evidence="1">Membrane</location>
    </subcellularLocation>
</comment>
<evidence type="ECO:0000256" key="2">
    <source>
        <dbReference type="ARBA" id="ARBA00023136"/>
    </source>
</evidence>